<dbReference type="EMBL" id="CP013110">
    <property type="protein sequence ID" value="APG93942.1"/>
    <property type="molecule type" value="Genomic_DNA"/>
</dbReference>
<organism evidence="1 2">
    <name type="scientific">Sinorhizobium americanum</name>
    <dbReference type="NCBI Taxonomy" id="194963"/>
    <lineage>
        <taxon>Bacteria</taxon>
        <taxon>Pseudomonadati</taxon>
        <taxon>Pseudomonadota</taxon>
        <taxon>Alphaproteobacteria</taxon>
        <taxon>Hyphomicrobiales</taxon>
        <taxon>Rhizobiaceae</taxon>
        <taxon>Sinorhizobium/Ensifer group</taxon>
        <taxon>Sinorhizobium</taxon>
    </lineage>
</organism>
<name>A0A1L3LV53_9HYPH</name>
<dbReference type="InterPro" id="IPR046184">
    <property type="entry name" value="DUF6212"/>
</dbReference>
<proteinExistence type="predicted"/>
<keyword evidence="1" id="KW-0614">Plasmid</keyword>
<dbReference type="RefSeq" id="WP_064255455.1">
    <property type="nucleotide sequence ID" value="NZ_CP013110.1"/>
</dbReference>
<evidence type="ECO:0000313" key="2">
    <source>
        <dbReference type="Proteomes" id="UP000182306"/>
    </source>
</evidence>
<geneLocation type="plasmid" evidence="1 2">
    <name>C</name>
</geneLocation>
<dbReference type="OrthoDB" id="8145930at2"/>
<dbReference type="KEGG" id="same:SAMCFNEI73_pC0220"/>
<gene>
    <name evidence="1" type="ORF">SAMCFNEI73_pC0220</name>
</gene>
<dbReference type="Pfam" id="PF19717">
    <property type="entry name" value="DUF6212"/>
    <property type="match status" value="1"/>
</dbReference>
<sequence>MTIQTFKLSPAAKSLSEIDLLKKPILLRMGIAHDDLPHTLSKAVQIFGVEVVRDDTAVLCDDSGKKIEVHEAPLCTLAIIINPAHRGQEKPFLDWLRERGVADAPLVLEWQKGKEIETTALIIQKLADLLLSDARKIAQANRELLALRTLNDNLQNRFAAVESFVDRQGLQPFDLAFSNEPVSSSSRSNVLADASFKGVSQILPVASAGVSAIAIHFERLAHRDEATLHAQLVTLEDRQVVEKWIIPFSRLHQGWNYLGLSRTLAGLRRTLKLQLHIEDLDDEMPLLSLGGLQPLEMFQVQDAGNDAPLLKNSLAMQVWCGMPGVLLPSWANYLPAQSGQARDEGFREMPLANGIIDLATLANTEEIAFEFPAIMALPEERAIACHPPSTGITIGRLPAACPPKILRISSTAMIDNDQSQDVDFALVIAGDLNSARQLFSEARGAGSGEGFSGWTSVTHGEEARINAFIAEQVGIWQNIYFATRMRNPGDNAFAWAKFRDISLMVNG</sequence>
<accession>A0A1L3LV53</accession>
<evidence type="ECO:0000313" key="1">
    <source>
        <dbReference type="EMBL" id="APG93942.1"/>
    </source>
</evidence>
<dbReference type="AlphaFoldDB" id="A0A1L3LV53"/>
<protein>
    <submittedName>
        <fullName evidence="1">Membrane protein</fullName>
    </submittedName>
</protein>
<dbReference type="Proteomes" id="UP000182306">
    <property type="component" value="Plasmid C"/>
</dbReference>
<reference evidence="1 2" key="1">
    <citation type="submission" date="2015-10" db="EMBL/GenBank/DDBJ databases">
        <title>Genomic differences between typical nodule nitrogen-fixing rhizobial strains and those coming from bean seeds.</title>
        <authorList>
            <person name="Peralta H."/>
            <person name="Aguilar-Vera A."/>
            <person name="Diaz R."/>
            <person name="Mora Y."/>
            <person name="Martinez-Batallar G."/>
            <person name="Salazar E."/>
            <person name="Vargas-Lagunas C."/>
            <person name="Encarnacion S."/>
            <person name="Girard L."/>
            <person name="Mora J."/>
        </authorList>
    </citation>
    <scope>NUCLEOTIDE SEQUENCE [LARGE SCALE GENOMIC DNA]</scope>
    <source>
        <strain evidence="1 2">CFNEI 73</strain>
        <plasmid evidence="1 2">C</plasmid>
    </source>
</reference>
<keyword evidence="2" id="KW-1185">Reference proteome</keyword>